<proteinExistence type="predicted"/>
<sequence length="636" mass="70523">MTARPGGSTIPVEVGNAEEIMSVVDTKDVLIGSVKDPVIEPEDAHSNICLKSFNRKAARLSPIMWGIARGYVTVLQGDLLISGVRGSENSLRDLSITMQDGITSYLSLKPYLTNPLASNTSMSSGNATAPSLGKMPTSDIVFPLHEFDDSPINRYMQHWTLRFDAVLDTQRLCAALTHLLSLGDWRKLGGRLQFNKVGKLEIHAPRTYTHERPAFQFSEETFLVRTTDHPVAKNLPRARGKAELFPGITSQFNSLTLGPEWGLDFTEHIRRQEPIIGVHIALFQDATLISIRWVHVVCDFMGIKALVLAWSMDLHGRYDDIPQFMGAYDDPLKNIGSMPPKEPYALAGMQLSPEAFKKTYERYLEHVARYPISVRRMLVLPDSTLQRIKMDFIGGHGSDKLEVIPKGALFNGQFVSDADVLAAWAARLCCGILPAVDRPVHVMGMYEARHCLPDTFPQRKDKPDSSPVFIANATFSTSTNTTLRALRQQPLARTALLVRESVATLTKAPQVHAQLHLLRESYAKDKENPPVFAAEDSFILVVSNFSKMGFFDSIDFSPAVIAPAVAGHGKSPGKLAWHQWTSLEHNTHIRNMFQVGGKDGQGNTWMMAILPPETWALVEEHLAGLSDVRSKAPSKL</sequence>
<evidence type="ECO:0000313" key="2">
    <source>
        <dbReference type="Proteomes" id="UP000720189"/>
    </source>
</evidence>
<protein>
    <submittedName>
        <fullName evidence="1">Uncharacterized protein</fullName>
    </submittedName>
</protein>
<name>A0A9P9GUV5_FUSRE</name>
<comment type="caution">
    <text evidence="1">The sequence shown here is derived from an EMBL/GenBank/DDBJ whole genome shotgun (WGS) entry which is preliminary data.</text>
</comment>
<dbReference type="EMBL" id="JAGMUX010000011">
    <property type="protein sequence ID" value="KAH7244567.1"/>
    <property type="molecule type" value="Genomic_DNA"/>
</dbReference>
<dbReference type="RefSeq" id="XP_046047790.1">
    <property type="nucleotide sequence ID" value="XM_046190375.1"/>
</dbReference>
<dbReference type="Proteomes" id="UP000720189">
    <property type="component" value="Unassembled WGS sequence"/>
</dbReference>
<organism evidence="1 2">
    <name type="scientific">Fusarium redolens</name>
    <dbReference type="NCBI Taxonomy" id="48865"/>
    <lineage>
        <taxon>Eukaryota</taxon>
        <taxon>Fungi</taxon>
        <taxon>Dikarya</taxon>
        <taxon>Ascomycota</taxon>
        <taxon>Pezizomycotina</taxon>
        <taxon>Sordariomycetes</taxon>
        <taxon>Hypocreomycetidae</taxon>
        <taxon>Hypocreales</taxon>
        <taxon>Nectriaceae</taxon>
        <taxon>Fusarium</taxon>
        <taxon>Fusarium redolens species complex</taxon>
    </lineage>
</organism>
<dbReference type="AlphaFoldDB" id="A0A9P9GUV5"/>
<reference evidence="1" key="1">
    <citation type="journal article" date="2021" name="Nat. Commun.">
        <title>Genetic determinants of endophytism in the Arabidopsis root mycobiome.</title>
        <authorList>
            <person name="Mesny F."/>
            <person name="Miyauchi S."/>
            <person name="Thiergart T."/>
            <person name="Pickel B."/>
            <person name="Atanasova L."/>
            <person name="Karlsson M."/>
            <person name="Huettel B."/>
            <person name="Barry K.W."/>
            <person name="Haridas S."/>
            <person name="Chen C."/>
            <person name="Bauer D."/>
            <person name="Andreopoulos W."/>
            <person name="Pangilinan J."/>
            <person name="LaButti K."/>
            <person name="Riley R."/>
            <person name="Lipzen A."/>
            <person name="Clum A."/>
            <person name="Drula E."/>
            <person name="Henrissat B."/>
            <person name="Kohler A."/>
            <person name="Grigoriev I.V."/>
            <person name="Martin F.M."/>
            <person name="Hacquard S."/>
        </authorList>
    </citation>
    <scope>NUCLEOTIDE SEQUENCE</scope>
    <source>
        <strain evidence="1">MPI-CAGE-AT-0023</strain>
    </source>
</reference>
<keyword evidence="2" id="KW-1185">Reference proteome</keyword>
<evidence type="ECO:0000313" key="1">
    <source>
        <dbReference type="EMBL" id="KAH7244567.1"/>
    </source>
</evidence>
<accession>A0A9P9GUV5</accession>
<gene>
    <name evidence="1" type="ORF">BKA55DRAFT_541466</name>
</gene>
<dbReference type="GeneID" id="70220329"/>
<dbReference type="OrthoDB" id="21502at2759"/>
<dbReference type="InterPro" id="IPR023213">
    <property type="entry name" value="CAT-like_dom_sf"/>
</dbReference>
<dbReference type="Gene3D" id="3.30.559.10">
    <property type="entry name" value="Chloramphenicol acetyltransferase-like domain"/>
    <property type="match status" value="2"/>
</dbReference>